<protein>
    <recommendedName>
        <fullName evidence="2">FP protein C-terminal domain-containing protein</fullName>
    </recommendedName>
</protein>
<evidence type="ECO:0000313" key="3">
    <source>
        <dbReference type="EMBL" id="KAG7300557.1"/>
    </source>
</evidence>
<proteinExistence type="predicted"/>
<feature type="coiled-coil region" evidence="1">
    <location>
        <begin position="123"/>
        <end position="150"/>
    </location>
</feature>
<dbReference type="EMBL" id="JAHIBW010000021">
    <property type="protein sequence ID" value="KAG7300557.1"/>
    <property type="molecule type" value="Genomic_DNA"/>
</dbReference>
<gene>
    <name evidence="3" type="ORF">JYU34_016204</name>
</gene>
<reference evidence="3 4" key="1">
    <citation type="submission" date="2021-06" db="EMBL/GenBank/DDBJ databases">
        <title>A haploid diamondback moth (Plutella xylostella L.) genome assembly resolves 31 chromosomes and identifies a diamide resistance mutation.</title>
        <authorList>
            <person name="Ward C.M."/>
            <person name="Perry K.D."/>
            <person name="Baker G."/>
            <person name="Powis K."/>
            <person name="Heckel D.G."/>
            <person name="Baxter S.W."/>
        </authorList>
    </citation>
    <scope>NUCLEOTIDE SEQUENCE [LARGE SCALE GENOMIC DNA]</scope>
    <source>
        <strain evidence="3 4">LV</strain>
        <tissue evidence="3">Single pupa</tissue>
    </source>
</reference>
<feature type="domain" description="FP protein C-terminal" evidence="2">
    <location>
        <begin position="248"/>
        <end position="296"/>
    </location>
</feature>
<dbReference type="Proteomes" id="UP000823941">
    <property type="component" value="Chromosome 21"/>
</dbReference>
<dbReference type="Pfam" id="PF25298">
    <property type="entry name" value="Baculo_FP_2nd"/>
    <property type="match status" value="1"/>
</dbReference>
<evidence type="ECO:0000259" key="2">
    <source>
        <dbReference type="Pfam" id="PF25298"/>
    </source>
</evidence>
<evidence type="ECO:0000313" key="4">
    <source>
        <dbReference type="Proteomes" id="UP000823941"/>
    </source>
</evidence>
<evidence type="ECO:0000256" key="1">
    <source>
        <dbReference type="SAM" id="Coils"/>
    </source>
</evidence>
<comment type="caution">
    <text evidence="3">The sequence shown here is derived from an EMBL/GenBank/DDBJ whole genome shotgun (WGS) entry which is preliminary data.</text>
</comment>
<organism evidence="3 4">
    <name type="scientific">Plutella xylostella</name>
    <name type="common">Diamondback moth</name>
    <name type="synonym">Plutella maculipennis</name>
    <dbReference type="NCBI Taxonomy" id="51655"/>
    <lineage>
        <taxon>Eukaryota</taxon>
        <taxon>Metazoa</taxon>
        <taxon>Ecdysozoa</taxon>
        <taxon>Arthropoda</taxon>
        <taxon>Hexapoda</taxon>
        <taxon>Insecta</taxon>
        <taxon>Pterygota</taxon>
        <taxon>Neoptera</taxon>
        <taxon>Endopterygota</taxon>
        <taxon>Lepidoptera</taxon>
        <taxon>Glossata</taxon>
        <taxon>Ditrysia</taxon>
        <taxon>Yponomeutoidea</taxon>
        <taxon>Plutellidae</taxon>
        <taxon>Plutella</taxon>
    </lineage>
</organism>
<dbReference type="InterPro" id="IPR057251">
    <property type="entry name" value="FP_C"/>
</dbReference>
<sequence>MSMSTNMLDNTFVKADEELTNTSDANILEESPPPQFVTMRGKANQNSEDAILSFLTEMKREQSQQFAMLSAQMSKMNEQHAKILEKQAQLEASVNFISTQHDELKLQIEGQETKVDAKIKLQKEENQLHIDALEENIEDLQRKIRSKWIEVRNIPFQKGEDLTNMIRTLYQVINLPFNEHNITDTYRLPSKETFTKPLIIEMDSTKSKAALLGAIKSYNLKNKQEPLNTETMGLPGTKKTIYAADHLTKKAAKLHYMGRMLKRNHNFQFCWISSGKIFIKKNEESPAIELKQEKQVIMIEKALRVI</sequence>
<accession>A0ABQ7Q5P7</accession>
<keyword evidence="4" id="KW-1185">Reference proteome</keyword>
<keyword evidence="1" id="KW-0175">Coiled coil</keyword>
<name>A0ABQ7Q5P7_PLUXY</name>